<dbReference type="Proteomes" id="UP000234681">
    <property type="component" value="Chromosome 9"/>
</dbReference>
<reference evidence="1 2" key="1">
    <citation type="submission" date="2005-09" db="EMBL/GenBank/DDBJ databases">
        <authorList>
            <person name="Mural R.J."/>
            <person name="Li P.W."/>
            <person name="Adams M.D."/>
            <person name="Amanatides P.G."/>
            <person name="Baden-Tillson H."/>
            <person name="Barnstead M."/>
            <person name="Chin S.H."/>
            <person name="Dew I."/>
            <person name="Evans C.A."/>
            <person name="Ferriera S."/>
            <person name="Flanigan M."/>
            <person name="Fosler C."/>
            <person name="Glodek A."/>
            <person name="Gu Z."/>
            <person name="Holt R.A."/>
            <person name="Jennings D."/>
            <person name="Kraft C.L."/>
            <person name="Lu F."/>
            <person name="Nguyen T."/>
            <person name="Nusskern D.R."/>
            <person name="Pfannkoch C.M."/>
            <person name="Sitter C."/>
            <person name="Sutton G.G."/>
            <person name="Venter J.C."/>
            <person name="Wang Z."/>
            <person name="Woodage T."/>
            <person name="Zheng X.H."/>
            <person name="Zhong F."/>
        </authorList>
    </citation>
    <scope>NUCLEOTIDE SEQUENCE [LARGE SCALE GENOMIC DNA]</scope>
    <source>
        <strain>BN</strain>
        <strain evidence="2">Sprague-Dawley</strain>
    </source>
</reference>
<protein>
    <submittedName>
        <fullName evidence="1">RCG22565</fullName>
    </submittedName>
</protein>
<feature type="non-terminal residue" evidence="1">
    <location>
        <position position="19"/>
    </location>
</feature>
<sequence>MNKAFMIHLVFEDENTRQQ</sequence>
<dbReference type="EMBL" id="CH473965">
    <property type="protein sequence ID" value="EDL99108.1"/>
    <property type="molecule type" value="Genomic_DNA"/>
</dbReference>
<accession>A6INV2</accession>
<evidence type="ECO:0000313" key="1">
    <source>
        <dbReference type="EMBL" id="EDL99108.1"/>
    </source>
</evidence>
<dbReference type="AlphaFoldDB" id="A6INV2"/>
<gene>
    <name evidence="1" type="ORF">rCG_22565</name>
</gene>
<evidence type="ECO:0000313" key="2">
    <source>
        <dbReference type="Proteomes" id="UP000234681"/>
    </source>
</evidence>
<proteinExistence type="predicted"/>
<organism evidence="1 2">
    <name type="scientific">Rattus norvegicus</name>
    <name type="common">Rat</name>
    <dbReference type="NCBI Taxonomy" id="10116"/>
    <lineage>
        <taxon>Eukaryota</taxon>
        <taxon>Metazoa</taxon>
        <taxon>Chordata</taxon>
        <taxon>Craniata</taxon>
        <taxon>Vertebrata</taxon>
        <taxon>Euteleostomi</taxon>
        <taxon>Mammalia</taxon>
        <taxon>Eutheria</taxon>
        <taxon>Euarchontoglires</taxon>
        <taxon>Glires</taxon>
        <taxon>Rodentia</taxon>
        <taxon>Myomorpha</taxon>
        <taxon>Muroidea</taxon>
        <taxon>Muridae</taxon>
        <taxon>Murinae</taxon>
        <taxon>Rattus</taxon>
    </lineage>
</organism>
<name>A6INV2_RAT</name>